<feature type="compositionally biased region" description="Low complexity" evidence="1">
    <location>
        <begin position="220"/>
        <end position="240"/>
    </location>
</feature>
<evidence type="ECO:0000256" key="1">
    <source>
        <dbReference type="SAM" id="MobiDB-lite"/>
    </source>
</evidence>
<gene>
    <name evidence="2" type="ORF">AOQ84DRAFT_389678</name>
</gene>
<reference evidence="2 3" key="1">
    <citation type="journal article" date="2016" name="Nat. Commun.">
        <title>Ectomycorrhizal ecology is imprinted in the genome of the dominant symbiotic fungus Cenococcum geophilum.</title>
        <authorList>
            <consortium name="DOE Joint Genome Institute"/>
            <person name="Peter M."/>
            <person name="Kohler A."/>
            <person name="Ohm R.A."/>
            <person name="Kuo A."/>
            <person name="Krutzmann J."/>
            <person name="Morin E."/>
            <person name="Arend M."/>
            <person name="Barry K.W."/>
            <person name="Binder M."/>
            <person name="Choi C."/>
            <person name="Clum A."/>
            <person name="Copeland A."/>
            <person name="Grisel N."/>
            <person name="Haridas S."/>
            <person name="Kipfer T."/>
            <person name="LaButti K."/>
            <person name="Lindquist E."/>
            <person name="Lipzen A."/>
            <person name="Maire R."/>
            <person name="Meier B."/>
            <person name="Mihaltcheva S."/>
            <person name="Molinier V."/>
            <person name="Murat C."/>
            <person name="Poggeler S."/>
            <person name="Quandt C.A."/>
            <person name="Sperisen C."/>
            <person name="Tritt A."/>
            <person name="Tisserant E."/>
            <person name="Crous P.W."/>
            <person name="Henrissat B."/>
            <person name="Nehls U."/>
            <person name="Egli S."/>
            <person name="Spatafora J.W."/>
            <person name="Grigoriev I.V."/>
            <person name="Martin F.M."/>
        </authorList>
    </citation>
    <scope>NUCLEOTIDE SEQUENCE [LARGE SCALE GENOMIC DNA]</scope>
    <source>
        <strain evidence="2 3">CBS 207.34</strain>
    </source>
</reference>
<name>A0A8E2EZ31_9PEZI</name>
<dbReference type="EMBL" id="KV749920">
    <property type="protein sequence ID" value="OCL07181.1"/>
    <property type="molecule type" value="Genomic_DNA"/>
</dbReference>
<feature type="compositionally biased region" description="Polar residues" evidence="1">
    <location>
        <begin position="204"/>
        <end position="213"/>
    </location>
</feature>
<dbReference type="OrthoDB" id="3899662at2759"/>
<keyword evidence="3" id="KW-1185">Reference proteome</keyword>
<dbReference type="Proteomes" id="UP000250140">
    <property type="component" value="Unassembled WGS sequence"/>
</dbReference>
<dbReference type="AlphaFoldDB" id="A0A8E2EZ31"/>
<evidence type="ECO:0008006" key="4">
    <source>
        <dbReference type="Google" id="ProtNLM"/>
    </source>
</evidence>
<organism evidence="2 3">
    <name type="scientific">Glonium stellatum</name>
    <dbReference type="NCBI Taxonomy" id="574774"/>
    <lineage>
        <taxon>Eukaryota</taxon>
        <taxon>Fungi</taxon>
        <taxon>Dikarya</taxon>
        <taxon>Ascomycota</taxon>
        <taxon>Pezizomycotina</taxon>
        <taxon>Dothideomycetes</taxon>
        <taxon>Pleosporomycetidae</taxon>
        <taxon>Gloniales</taxon>
        <taxon>Gloniaceae</taxon>
        <taxon>Glonium</taxon>
    </lineage>
</organism>
<protein>
    <recommendedName>
        <fullName evidence="4">F-box domain-containing protein</fullName>
    </recommendedName>
</protein>
<feature type="region of interest" description="Disordered" evidence="1">
    <location>
        <begin position="180"/>
        <end position="240"/>
    </location>
</feature>
<evidence type="ECO:0000313" key="3">
    <source>
        <dbReference type="Proteomes" id="UP000250140"/>
    </source>
</evidence>
<feature type="compositionally biased region" description="Low complexity" evidence="1">
    <location>
        <begin position="188"/>
        <end position="203"/>
    </location>
</feature>
<evidence type="ECO:0000313" key="2">
    <source>
        <dbReference type="EMBL" id="OCL07181.1"/>
    </source>
</evidence>
<proteinExistence type="predicted"/>
<accession>A0A8E2EZ31</accession>
<sequence>MPSSRSFFLELPTELRLHIYDFALSDSDAITITSAAVAGDDPTNKDYIPRTSIPGLPPNHIPLIRSHYDPSLLSINNPVTVPIDPAEDEKPRSAHHQNNRLPHPTPLALLQTSHQIHAELTSHLHLRRPHTSGGGLSLYLSYPYGLLVIKELYPTLLRQARCVYISGYYTLKSRLDPHLHQLTPSPPASTSTSASASNSTHSTRNSPAGTSQARGRLRLRLPSPRRIQQQLQPHSTTTTSTAHAVLGTLVRRVLPPTPAPLFRKLEMRIFYPEESAYSSVWGDEQSPIVEALRNICGGNIDMEVWRGRRGSGVLLVARPNPTSRIISTIWRRLGDSREESEGFVVGGTWPNE</sequence>